<dbReference type="EMBL" id="WOCA01000006">
    <property type="protein sequence ID" value="MUK88576.1"/>
    <property type="molecule type" value="Genomic_DNA"/>
</dbReference>
<sequence>MGKWIRRIIILASLIMLIPNIFSFFSELGSDIPKHIRDEVESGNAIVYDVNEEVIVDQDTINFKHVVRTEDETMVIYEVHKHEPGWSFPTGALELKDEDGNDYSIQGGGSAGKPWGSIITMGYEPLPENVESIILDFNWYDRSFQLEVSLIGEGNSHG</sequence>
<reference evidence="2 3" key="1">
    <citation type="submission" date="2019-11" db="EMBL/GenBank/DDBJ databases">
        <authorList>
            <person name="Li X."/>
        </authorList>
    </citation>
    <scope>NUCLEOTIDE SEQUENCE [LARGE SCALE GENOMIC DNA]</scope>
    <source>
        <strain evidence="2 3">L9</strain>
    </source>
</reference>
<dbReference type="Proteomes" id="UP000469125">
    <property type="component" value="Unassembled WGS sequence"/>
</dbReference>
<feature type="domain" description="DUF5643" evidence="1">
    <location>
        <begin position="46"/>
        <end position="141"/>
    </location>
</feature>
<dbReference type="InterPro" id="IPR040680">
    <property type="entry name" value="DUF5643"/>
</dbReference>
<evidence type="ECO:0000313" key="2">
    <source>
        <dbReference type="EMBL" id="MUK88576.1"/>
    </source>
</evidence>
<dbReference type="RefSeq" id="WP_155668564.1">
    <property type="nucleotide sequence ID" value="NZ_WOCA01000006.1"/>
</dbReference>
<protein>
    <recommendedName>
        <fullName evidence="1">DUF5643 domain-containing protein</fullName>
    </recommendedName>
</protein>
<evidence type="ECO:0000313" key="3">
    <source>
        <dbReference type="Proteomes" id="UP000469125"/>
    </source>
</evidence>
<organism evidence="2 3">
    <name type="scientific">Ornithinibacillus caprae</name>
    <dbReference type="NCBI Taxonomy" id="2678566"/>
    <lineage>
        <taxon>Bacteria</taxon>
        <taxon>Bacillati</taxon>
        <taxon>Bacillota</taxon>
        <taxon>Bacilli</taxon>
        <taxon>Bacillales</taxon>
        <taxon>Bacillaceae</taxon>
        <taxon>Ornithinibacillus</taxon>
    </lineage>
</organism>
<gene>
    <name evidence="2" type="ORF">GMD78_09255</name>
</gene>
<accession>A0A6N8FIR7</accession>
<keyword evidence="3" id="KW-1185">Reference proteome</keyword>
<name>A0A6N8FIR7_9BACI</name>
<comment type="caution">
    <text evidence="2">The sequence shown here is derived from an EMBL/GenBank/DDBJ whole genome shotgun (WGS) entry which is preliminary data.</text>
</comment>
<proteinExistence type="predicted"/>
<dbReference type="Pfam" id="PF18705">
    <property type="entry name" value="DUF5643"/>
    <property type="match status" value="1"/>
</dbReference>
<evidence type="ECO:0000259" key="1">
    <source>
        <dbReference type="Pfam" id="PF18705"/>
    </source>
</evidence>
<dbReference type="AlphaFoldDB" id="A0A6N8FIR7"/>